<dbReference type="GO" id="GO:0006515">
    <property type="term" value="P:protein quality control for misfolded or incompletely synthesized proteins"/>
    <property type="evidence" value="ECO:0007669"/>
    <property type="project" value="UniProtKB-UniRule"/>
</dbReference>
<evidence type="ECO:0000259" key="14">
    <source>
        <dbReference type="PROSITE" id="PS51787"/>
    </source>
</evidence>
<dbReference type="GO" id="GO:0004176">
    <property type="term" value="F:ATP-dependent peptidase activity"/>
    <property type="evidence" value="ECO:0007669"/>
    <property type="project" value="UniProtKB-UniRule"/>
</dbReference>
<keyword evidence="5 9" id="KW-0720">Serine protease</keyword>
<dbReference type="Pfam" id="PF05362">
    <property type="entry name" value="Lon_C"/>
    <property type="match status" value="1"/>
</dbReference>
<name>A0A1E3NXZ5_WICAA</name>
<dbReference type="InterPro" id="IPR008268">
    <property type="entry name" value="Peptidase_S16_AS"/>
</dbReference>
<evidence type="ECO:0000256" key="9">
    <source>
        <dbReference type="HAMAP-Rule" id="MF_03121"/>
    </source>
</evidence>
<dbReference type="InterPro" id="IPR054594">
    <property type="entry name" value="Lon_lid"/>
</dbReference>
<dbReference type="PROSITE" id="PS51787">
    <property type="entry name" value="LON_N"/>
    <property type="match status" value="1"/>
</dbReference>
<dbReference type="Pfam" id="PF22667">
    <property type="entry name" value="Lon_lid"/>
    <property type="match status" value="1"/>
</dbReference>
<dbReference type="Pfam" id="PF00004">
    <property type="entry name" value="AAA"/>
    <property type="match status" value="1"/>
</dbReference>
<dbReference type="InterPro" id="IPR027417">
    <property type="entry name" value="P-loop_NTPase"/>
</dbReference>
<evidence type="ECO:0000256" key="1">
    <source>
        <dbReference type="ARBA" id="ARBA00004253"/>
    </source>
</evidence>
<dbReference type="GO" id="GO:0016485">
    <property type="term" value="P:protein processing"/>
    <property type="evidence" value="ECO:0007669"/>
    <property type="project" value="UniProtKB-UniRule"/>
</dbReference>
<dbReference type="EC" id="3.4.21.-" evidence="9"/>
<evidence type="ECO:0000259" key="13">
    <source>
        <dbReference type="PROSITE" id="PS51786"/>
    </source>
</evidence>
<dbReference type="InterPro" id="IPR003959">
    <property type="entry name" value="ATPase_AAA_core"/>
</dbReference>
<dbReference type="PROSITE" id="PS51786">
    <property type="entry name" value="LON_PROTEOLYTIC"/>
    <property type="match status" value="1"/>
</dbReference>
<evidence type="ECO:0000313" key="15">
    <source>
        <dbReference type="EMBL" id="ODQ58079.1"/>
    </source>
</evidence>
<dbReference type="Gene3D" id="1.10.8.60">
    <property type="match status" value="1"/>
</dbReference>
<dbReference type="SMART" id="SM00382">
    <property type="entry name" value="AAA"/>
    <property type="match status" value="1"/>
</dbReference>
<evidence type="ECO:0000256" key="4">
    <source>
        <dbReference type="ARBA" id="ARBA00022801"/>
    </source>
</evidence>
<dbReference type="InterPro" id="IPR004815">
    <property type="entry name" value="Lon_bac/euk-typ"/>
</dbReference>
<keyword evidence="3 9" id="KW-0547">Nucleotide-binding</keyword>
<dbReference type="Gene3D" id="3.40.50.300">
    <property type="entry name" value="P-loop containing nucleotide triphosphate hydrolases"/>
    <property type="match status" value="1"/>
</dbReference>
<evidence type="ECO:0000256" key="7">
    <source>
        <dbReference type="ARBA" id="ARBA00023140"/>
    </source>
</evidence>
<accession>A0A1E3NXZ5</accession>
<dbReference type="InterPro" id="IPR027501">
    <property type="entry name" value="Lonp2_euk"/>
</dbReference>
<dbReference type="Gene3D" id="3.30.230.10">
    <property type="match status" value="1"/>
</dbReference>
<keyword evidence="16" id="KW-1185">Reference proteome</keyword>
<dbReference type="GO" id="GO:0005782">
    <property type="term" value="C:peroxisomal matrix"/>
    <property type="evidence" value="ECO:0007669"/>
    <property type="project" value="UniProtKB-SubCell"/>
</dbReference>
<keyword evidence="4 9" id="KW-0378">Hydrolase</keyword>
<dbReference type="SUPFAM" id="SSF52540">
    <property type="entry name" value="P-loop containing nucleoside triphosphate hydrolases"/>
    <property type="match status" value="1"/>
</dbReference>
<evidence type="ECO:0000256" key="2">
    <source>
        <dbReference type="ARBA" id="ARBA00022670"/>
    </source>
</evidence>
<dbReference type="CDD" id="cd19500">
    <property type="entry name" value="RecA-like_Lon"/>
    <property type="match status" value="1"/>
</dbReference>
<dbReference type="InterPro" id="IPR008269">
    <property type="entry name" value="Lon_proteolytic"/>
</dbReference>
<dbReference type="GO" id="GO:0016558">
    <property type="term" value="P:protein import into peroxisome matrix"/>
    <property type="evidence" value="ECO:0007669"/>
    <property type="project" value="UniProtKB-UniRule"/>
</dbReference>
<protein>
    <recommendedName>
        <fullName evidence="9">Lon protease homolog 2, peroxisomal</fullName>
        <ecNumber evidence="9">3.4.21.-</ecNumber>
    </recommendedName>
</protein>
<dbReference type="InterPro" id="IPR003593">
    <property type="entry name" value="AAA+_ATPase"/>
</dbReference>
<evidence type="ECO:0000256" key="8">
    <source>
        <dbReference type="ARBA" id="ARBA00050665"/>
    </source>
</evidence>
<comment type="subcellular location">
    <subcellularLocation>
        <location evidence="1 9">Peroxisome matrix</location>
    </subcellularLocation>
</comment>
<reference evidence="15 16" key="1">
    <citation type="journal article" date="2016" name="Proc. Natl. Acad. Sci. U.S.A.">
        <title>Comparative genomics of biotechnologically important yeasts.</title>
        <authorList>
            <person name="Riley R."/>
            <person name="Haridas S."/>
            <person name="Wolfe K.H."/>
            <person name="Lopes M.R."/>
            <person name="Hittinger C.T."/>
            <person name="Goeker M."/>
            <person name="Salamov A.A."/>
            <person name="Wisecaver J.H."/>
            <person name="Long T.M."/>
            <person name="Calvey C.H."/>
            <person name="Aerts A.L."/>
            <person name="Barry K.W."/>
            <person name="Choi C."/>
            <person name="Clum A."/>
            <person name="Coughlan A.Y."/>
            <person name="Deshpande S."/>
            <person name="Douglass A.P."/>
            <person name="Hanson S.J."/>
            <person name="Klenk H.-P."/>
            <person name="LaButti K.M."/>
            <person name="Lapidus A."/>
            <person name="Lindquist E.A."/>
            <person name="Lipzen A.M."/>
            <person name="Meier-Kolthoff J.P."/>
            <person name="Ohm R.A."/>
            <person name="Otillar R.P."/>
            <person name="Pangilinan J.L."/>
            <person name="Peng Y."/>
            <person name="Rokas A."/>
            <person name="Rosa C.A."/>
            <person name="Scheuner C."/>
            <person name="Sibirny A.A."/>
            <person name="Slot J.C."/>
            <person name="Stielow J.B."/>
            <person name="Sun H."/>
            <person name="Kurtzman C.P."/>
            <person name="Blackwell M."/>
            <person name="Grigoriev I.V."/>
            <person name="Jeffries T.W."/>
        </authorList>
    </citation>
    <scope>NUCLEOTIDE SEQUENCE [LARGE SCALE GENOMIC DNA]</scope>
    <source>
        <strain evidence="16">ATCC 58044 / CBS 1984 / NCYC 433 / NRRL Y-366-8</strain>
    </source>
</reference>
<gene>
    <name evidence="15" type="ORF">WICANDRAFT_33613</name>
</gene>
<feature type="active site" evidence="9 10">
    <location>
        <position position="871"/>
    </location>
</feature>
<dbReference type="InterPro" id="IPR027065">
    <property type="entry name" value="Lon_Prtase"/>
</dbReference>
<dbReference type="PROSITE" id="PS01046">
    <property type="entry name" value="LON_SER"/>
    <property type="match status" value="1"/>
</dbReference>
<dbReference type="GO" id="GO:0004252">
    <property type="term" value="F:serine-type endopeptidase activity"/>
    <property type="evidence" value="ECO:0007669"/>
    <property type="project" value="UniProtKB-UniRule"/>
</dbReference>
<comment type="similarity">
    <text evidence="9 10 11">Belongs to the peptidase S16 family.</text>
</comment>
<organism evidence="15 16">
    <name type="scientific">Wickerhamomyces anomalus (strain ATCC 58044 / CBS 1984 / NCYC 433 / NRRL Y-366-8)</name>
    <name type="common">Yeast</name>
    <name type="synonym">Hansenula anomala</name>
    <dbReference type="NCBI Taxonomy" id="683960"/>
    <lineage>
        <taxon>Eukaryota</taxon>
        <taxon>Fungi</taxon>
        <taxon>Dikarya</taxon>
        <taxon>Ascomycota</taxon>
        <taxon>Saccharomycotina</taxon>
        <taxon>Saccharomycetes</taxon>
        <taxon>Phaffomycetales</taxon>
        <taxon>Wickerhamomycetaceae</taxon>
        <taxon>Wickerhamomyces</taxon>
    </lineage>
</organism>
<sequence length="1001" mass="110732">MGLPQNNGAAGAPASPSTEITLPIYKLSKSPIVLLPGILYRVTFSNQDASNFLNFYKNPKLHNLLIANLPKQGLLGVDEKNAEKVSKDSIQGSRALRKFLNGNQGNEGAYDWLIVGLLSQLSNDKVATISRIVGIVNDSKSIVITFQALTRGEVLLDDIEDTEPGFPFEAKIKAISNHVDLGTDYLHEKVPVFNKVTDELFDKIENFMKEYSLVCTFEKSIPQGKKYALTLSPLASALYQQFSNDFKNSWQKLINLIEKFNGNLDKLKSIKNSETFLKLLDLTIAVLPTAKLEFLGTLTVETRFDKFVEILQNFIELFNVLDKSVEYVENYYSKASDLEKSKIISNQLKSIKFSLDSIKPEKSSNYSPGTNTPTNRSNPFSGASSSGNSEEAEELQIVDKFINNIPSDVHPDGRQSLTKDYKRLKRMPTQHSEYQVLRTYFDVILDIPFGQYINSKEIEISKAQKQLDDDHYGLHHVKKRLLQYLSVLKLHDKNNLDESPNSPNELVKKPSSSSPILLFVGPPGVGKTSLARSIATALGRKFQRVSLGGVRDESEIRGHRRTYVGSLPGVIISALRKAGSMNPVILLDEIDKVSGGTGSNGKISGDPAAALLEVLDPEQNCNFTDHYIGFPVDLSQVLFLCTANELATISPPLRDRVEIVEISGYTAEEKVNIGSKYLLPKQIKLNGLPEGEVLLNESIWKKIVLEYIREPGVRNLERTIAAICRGKAVEFVENEESNYSPNIDENSLVKYIGLPIHPISKDLILRPKLSNHYGVVNGLSYNSDGSGGVLVFEVISIPLHSENSKSPTLIITGRLGETLTESIKIGLSFIKSTISRNLIHNLNSTEVLKQFNNSELHLHVPMGGIPKDGPSAGITITLALLSIALSKPVDPTIAMTGEITLRGKVLPIGGVGEKLLGASLFGIKTVLIPKLNRKDVIEHFYNDDDTKLVEFLNKGTDEPEVKVKEKLGIEIIYVDTFWDVIKAVWGNEVELGVDQILESHA</sequence>
<keyword evidence="6 9" id="KW-0067">ATP-binding</keyword>
<dbReference type="FunFam" id="3.40.50.300:FF:000021">
    <property type="entry name" value="Lon protease homolog"/>
    <property type="match status" value="1"/>
</dbReference>
<dbReference type="SUPFAM" id="SSF54211">
    <property type="entry name" value="Ribosomal protein S5 domain 2-like"/>
    <property type="match status" value="1"/>
</dbReference>
<dbReference type="InterPro" id="IPR014721">
    <property type="entry name" value="Ribsml_uS5_D2-typ_fold_subgr"/>
</dbReference>
<dbReference type="GeneID" id="30199338"/>
<keyword evidence="2 9" id="KW-0645">Protease</keyword>
<dbReference type="PANTHER" id="PTHR10046">
    <property type="entry name" value="ATP DEPENDENT LON PROTEASE FAMILY MEMBER"/>
    <property type="match status" value="1"/>
</dbReference>
<dbReference type="Proteomes" id="UP000094112">
    <property type="component" value="Unassembled WGS sequence"/>
</dbReference>
<dbReference type="STRING" id="683960.A0A1E3NXZ5"/>
<feature type="domain" description="Lon N-terminal" evidence="14">
    <location>
        <begin position="22"/>
        <end position="315"/>
    </location>
</feature>
<evidence type="ECO:0000256" key="12">
    <source>
        <dbReference type="SAM" id="MobiDB-lite"/>
    </source>
</evidence>
<feature type="domain" description="Lon proteolytic" evidence="13">
    <location>
        <begin position="770"/>
        <end position="987"/>
    </location>
</feature>
<dbReference type="NCBIfam" id="TIGR00763">
    <property type="entry name" value="lon"/>
    <property type="match status" value="1"/>
</dbReference>
<evidence type="ECO:0000256" key="11">
    <source>
        <dbReference type="RuleBase" id="RU000591"/>
    </source>
</evidence>
<comment type="catalytic activity">
    <reaction evidence="8">
        <text>Hydrolysis of proteins in presence of ATP.</text>
        <dbReference type="EC" id="3.4.21.53"/>
    </reaction>
</comment>
<dbReference type="HAMAP" id="MF_03121">
    <property type="entry name" value="lonp2_euk"/>
    <property type="match status" value="1"/>
</dbReference>
<dbReference type="Pfam" id="PF02190">
    <property type="entry name" value="LON_substr_bdg"/>
    <property type="match status" value="1"/>
</dbReference>
<dbReference type="AlphaFoldDB" id="A0A1E3NXZ5"/>
<dbReference type="GO" id="GO:0016887">
    <property type="term" value="F:ATP hydrolysis activity"/>
    <property type="evidence" value="ECO:0007669"/>
    <property type="project" value="UniProtKB-UniRule"/>
</dbReference>
<dbReference type="Gene3D" id="1.20.5.5270">
    <property type="match status" value="1"/>
</dbReference>
<evidence type="ECO:0000256" key="6">
    <source>
        <dbReference type="ARBA" id="ARBA00022840"/>
    </source>
</evidence>
<feature type="active site" evidence="9 10">
    <location>
        <position position="914"/>
    </location>
</feature>
<dbReference type="EMBL" id="KV454212">
    <property type="protein sequence ID" value="ODQ58079.1"/>
    <property type="molecule type" value="Genomic_DNA"/>
</dbReference>
<feature type="short sequence motif" description="Microbody targeting signal" evidence="9">
    <location>
        <begin position="999"/>
        <end position="1001"/>
    </location>
</feature>
<evidence type="ECO:0000256" key="10">
    <source>
        <dbReference type="PROSITE-ProRule" id="PRU01122"/>
    </source>
</evidence>
<evidence type="ECO:0000256" key="5">
    <source>
        <dbReference type="ARBA" id="ARBA00022825"/>
    </source>
</evidence>
<dbReference type="GO" id="GO:0005524">
    <property type="term" value="F:ATP binding"/>
    <property type="evidence" value="ECO:0007669"/>
    <property type="project" value="UniProtKB-UniRule"/>
</dbReference>
<evidence type="ECO:0000313" key="16">
    <source>
        <dbReference type="Proteomes" id="UP000094112"/>
    </source>
</evidence>
<feature type="region of interest" description="Disordered" evidence="12">
    <location>
        <begin position="362"/>
        <end position="389"/>
    </location>
</feature>
<comment type="function">
    <text evidence="9">ATP-dependent serine protease that mediates the selective degradation of misfolded and unassembled polypeptides in the peroxisomal matrix. Necessary for type 2 peroxisome targeting signal (PTS2)-containing protein processing and facilitates peroxisome matrix protein import.</text>
</comment>
<evidence type="ECO:0000256" key="3">
    <source>
        <dbReference type="ARBA" id="ARBA00022741"/>
    </source>
</evidence>
<proteinExistence type="inferred from homology"/>
<dbReference type="InterPro" id="IPR003111">
    <property type="entry name" value="Lon_prtase_N"/>
</dbReference>
<dbReference type="InterPro" id="IPR020568">
    <property type="entry name" value="Ribosomal_Su5_D2-typ_SF"/>
</dbReference>
<dbReference type="OrthoDB" id="2411602at2759"/>
<keyword evidence="7 9" id="KW-0576">Peroxisome</keyword>
<feature type="compositionally biased region" description="Polar residues" evidence="12">
    <location>
        <begin position="363"/>
        <end position="380"/>
    </location>
</feature>
<dbReference type="RefSeq" id="XP_019037286.1">
    <property type="nucleotide sequence ID" value="XM_019182092.1"/>
</dbReference>
<dbReference type="PRINTS" id="PR00830">
    <property type="entry name" value="ENDOLAPTASE"/>
</dbReference>
<feature type="binding site" evidence="9">
    <location>
        <begin position="521"/>
        <end position="528"/>
    </location>
    <ligand>
        <name>ATP</name>
        <dbReference type="ChEBI" id="CHEBI:30616"/>
    </ligand>
</feature>